<gene>
    <name evidence="1" type="ORF">LSAT_V11C500258820</name>
</gene>
<name>A0A9R1XEC1_LACSA</name>
<dbReference type="Proteomes" id="UP000235145">
    <property type="component" value="Unassembled WGS sequence"/>
</dbReference>
<dbReference type="PANTHER" id="PTHR22930">
    <property type="match status" value="1"/>
</dbReference>
<dbReference type="PANTHER" id="PTHR22930:SF262">
    <property type="entry name" value="MYB_SANT-LIKE DOMAIN, HARBINGER TRANSPOSASE-DERIVED NUCLEASE DOMAIN PROTEIN-RELATED"/>
    <property type="match status" value="1"/>
</dbReference>
<evidence type="ECO:0000313" key="1">
    <source>
        <dbReference type="EMBL" id="KAJ0207154.1"/>
    </source>
</evidence>
<dbReference type="AlphaFoldDB" id="A0A9R1XEC1"/>
<comment type="caution">
    <text evidence="1">The sequence shown here is derived from an EMBL/GenBank/DDBJ whole genome shotgun (WGS) entry which is preliminary data.</text>
</comment>
<reference evidence="1 2" key="1">
    <citation type="journal article" date="2017" name="Nat. Commun.">
        <title>Genome assembly with in vitro proximity ligation data and whole-genome triplication in lettuce.</title>
        <authorList>
            <person name="Reyes-Chin-Wo S."/>
            <person name="Wang Z."/>
            <person name="Yang X."/>
            <person name="Kozik A."/>
            <person name="Arikit S."/>
            <person name="Song C."/>
            <person name="Xia L."/>
            <person name="Froenicke L."/>
            <person name="Lavelle D.O."/>
            <person name="Truco M.J."/>
            <person name="Xia R."/>
            <person name="Zhu S."/>
            <person name="Xu C."/>
            <person name="Xu H."/>
            <person name="Xu X."/>
            <person name="Cox K."/>
            <person name="Korf I."/>
            <person name="Meyers B.C."/>
            <person name="Michelmore R.W."/>
        </authorList>
    </citation>
    <scope>NUCLEOTIDE SEQUENCE [LARGE SCALE GENOMIC DNA]</scope>
    <source>
        <strain evidence="2">cv. Salinas</strain>
        <tissue evidence="1">Seedlings</tissue>
    </source>
</reference>
<protein>
    <recommendedName>
        <fullName evidence="3">DDE Tnp4 domain-containing protein</fullName>
    </recommendedName>
</protein>
<dbReference type="EMBL" id="NBSK02000005">
    <property type="protein sequence ID" value="KAJ0207154.1"/>
    <property type="molecule type" value="Genomic_DNA"/>
</dbReference>
<accession>A0A9R1XEC1</accession>
<dbReference type="InterPro" id="IPR045249">
    <property type="entry name" value="HARBI1-like"/>
</dbReference>
<evidence type="ECO:0000313" key="2">
    <source>
        <dbReference type="Proteomes" id="UP000235145"/>
    </source>
</evidence>
<keyword evidence="2" id="KW-1185">Reference proteome</keyword>
<proteinExistence type="predicted"/>
<organism evidence="1 2">
    <name type="scientific">Lactuca sativa</name>
    <name type="common">Garden lettuce</name>
    <dbReference type="NCBI Taxonomy" id="4236"/>
    <lineage>
        <taxon>Eukaryota</taxon>
        <taxon>Viridiplantae</taxon>
        <taxon>Streptophyta</taxon>
        <taxon>Embryophyta</taxon>
        <taxon>Tracheophyta</taxon>
        <taxon>Spermatophyta</taxon>
        <taxon>Magnoliopsida</taxon>
        <taxon>eudicotyledons</taxon>
        <taxon>Gunneridae</taxon>
        <taxon>Pentapetalae</taxon>
        <taxon>asterids</taxon>
        <taxon>campanulids</taxon>
        <taxon>Asterales</taxon>
        <taxon>Asteraceae</taxon>
        <taxon>Cichorioideae</taxon>
        <taxon>Cichorieae</taxon>
        <taxon>Lactucinae</taxon>
        <taxon>Lactuca</taxon>
    </lineage>
</organism>
<evidence type="ECO:0008006" key="3">
    <source>
        <dbReference type="Google" id="ProtNLM"/>
    </source>
</evidence>
<sequence length="96" mass="10934">MVFTNDIIVPTSINPNPNIQGHNRRLRWIFKGAVGALDGTLVHAIIPLDKQQLYRGRGKGDCYRNVLTICDFNMIFMFFWAGWEGIAHDSRILSEA</sequence>